<dbReference type="PANTHER" id="PTHR11040">
    <property type="entry name" value="ZINC/IRON TRANSPORTER"/>
    <property type="match status" value="1"/>
</dbReference>
<comment type="caution">
    <text evidence="7">The sequence shown here is derived from an EMBL/GenBank/DDBJ whole genome shotgun (WGS) entry which is preliminary data.</text>
</comment>
<name>A0AAJ0F323_9PEZI</name>
<feature type="transmembrane region" description="Helical" evidence="6">
    <location>
        <begin position="483"/>
        <end position="502"/>
    </location>
</feature>
<dbReference type="Pfam" id="PF02535">
    <property type="entry name" value="Zip"/>
    <property type="match status" value="1"/>
</dbReference>
<feature type="transmembrane region" description="Helical" evidence="6">
    <location>
        <begin position="12"/>
        <end position="39"/>
    </location>
</feature>
<sequence length="503" mass="55554">MEAAELDNDTRGWIMCIVSGIACSFGATIICVDVLVRLFPGQKHFRIQDSNGFLACSLSLSFGVMIFSALYSMLPSAMRYFAKAGWDRQTAGFVMMGCFVCGFVGIQIFSRLLHQYLPSHIVDCDHTHKEHHEHDHHHDHHHTSRHQSRISRGRRQSARTLSSRSTIRYPHVTEINGPASESTPLLPGEENGRAHTHPATRSEAIPHLHSGRGQFRRPSLRDVRNFVKSFVKDKPHEPHCDGSATCYGYSELCGQECDKLKNSSGLWKGTTLIRPATLRHPSLSPAADVPEEYREPPNPVYGSYSDEPEGLAESEGPTTVDEAEGECDQMDEDLEAQKQHHHHVPENAFLSIGLQTVIAIALHKFPEGFITYATNHVSSSLGFNVFMALFVHNIAEGFSMALPLYLALGSRLKAIAWTTVFGGLSQPLGASIAVLWFRIANRSDFSIDNTAYACLFAITAGIMTSVALQLFGESLSLNHDRNLSILFAFLGMTLLGVSNALVV</sequence>
<dbReference type="GO" id="GO:0005385">
    <property type="term" value="F:zinc ion transmembrane transporter activity"/>
    <property type="evidence" value="ECO:0007669"/>
    <property type="project" value="TreeGrafter"/>
</dbReference>
<keyword evidence="4 6" id="KW-0472">Membrane</keyword>
<feature type="transmembrane region" description="Helical" evidence="6">
    <location>
        <begin position="415"/>
        <end position="438"/>
    </location>
</feature>
<feature type="compositionally biased region" description="Basic residues" evidence="5">
    <location>
        <begin position="134"/>
        <end position="157"/>
    </location>
</feature>
<feature type="transmembrane region" description="Helical" evidence="6">
    <location>
        <begin position="385"/>
        <end position="408"/>
    </location>
</feature>
<keyword evidence="3 6" id="KW-1133">Transmembrane helix</keyword>
<dbReference type="Proteomes" id="UP001239445">
    <property type="component" value="Unassembled WGS sequence"/>
</dbReference>
<feature type="transmembrane region" description="Helical" evidence="6">
    <location>
        <begin position="51"/>
        <end position="71"/>
    </location>
</feature>
<evidence type="ECO:0000256" key="6">
    <source>
        <dbReference type="SAM" id="Phobius"/>
    </source>
</evidence>
<reference evidence="7" key="1">
    <citation type="submission" date="2023-06" db="EMBL/GenBank/DDBJ databases">
        <title>Genome-scale phylogeny and comparative genomics of the fungal order Sordariales.</title>
        <authorList>
            <consortium name="Lawrence Berkeley National Laboratory"/>
            <person name="Hensen N."/>
            <person name="Bonometti L."/>
            <person name="Westerberg I."/>
            <person name="Brannstrom I.O."/>
            <person name="Guillou S."/>
            <person name="Cros-Aarteil S."/>
            <person name="Calhoun S."/>
            <person name="Haridas S."/>
            <person name="Kuo A."/>
            <person name="Mondo S."/>
            <person name="Pangilinan J."/>
            <person name="Riley R."/>
            <person name="Labutti K."/>
            <person name="Andreopoulos B."/>
            <person name="Lipzen A."/>
            <person name="Chen C."/>
            <person name="Yanf M."/>
            <person name="Daum C."/>
            <person name="Ng V."/>
            <person name="Clum A."/>
            <person name="Steindorff A."/>
            <person name="Ohm R."/>
            <person name="Martin F."/>
            <person name="Silar P."/>
            <person name="Natvig D."/>
            <person name="Lalanne C."/>
            <person name="Gautier V."/>
            <person name="Ament-Velasquez S.L."/>
            <person name="Kruys A."/>
            <person name="Hutchinson M.I."/>
            <person name="Powell A.J."/>
            <person name="Barry K."/>
            <person name="Miller A.N."/>
            <person name="Grigoriev I.V."/>
            <person name="Debuchy R."/>
            <person name="Gladieux P."/>
            <person name="Thoren M.H."/>
            <person name="Johannesson H."/>
        </authorList>
    </citation>
    <scope>NUCLEOTIDE SEQUENCE</scope>
    <source>
        <strain evidence="7">PSN4</strain>
    </source>
</reference>
<evidence type="ECO:0000256" key="1">
    <source>
        <dbReference type="ARBA" id="ARBA00004141"/>
    </source>
</evidence>
<keyword evidence="2 6" id="KW-0812">Transmembrane</keyword>
<evidence type="ECO:0000256" key="3">
    <source>
        <dbReference type="ARBA" id="ARBA00022989"/>
    </source>
</evidence>
<feature type="region of interest" description="Disordered" evidence="5">
    <location>
        <begin position="128"/>
        <end position="216"/>
    </location>
</feature>
<dbReference type="PANTHER" id="PTHR11040:SF210">
    <property type="entry name" value="ZINC-REGULATED TRANSPORTER 3"/>
    <property type="match status" value="1"/>
</dbReference>
<evidence type="ECO:0000313" key="8">
    <source>
        <dbReference type="Proteomes" id="UP001239445"/>
    </source>
</evidence>
<dbReference type="AlphaFoldDB" id="A0AAJ0F323"/>
<organism evidence="7 8">
    <name type="scientific">Echria macrotheca</name>
    <dbReference type="NCBI Taxonomy" id="438768"/>
    <lineage>
        <taxon>Eukaryota</taxon>
        <taxon>Fungi</taxon>
        <taxon>Dikarya</taxon>
        <taxon>Ascomycota</taxon>
        <taxon>Pezizomycotina</taxon>
        <taxon>Sordariomycetes</taxon>
        <taxon>Sordariomycetidae</taxon>
        <taxon>Sordariales</taxon>
        <taxon>Schizotheciaceae</taxon>
        <taxon>Echria</taxon>
    </lineage>
</organism>
<keyword evidence="8" id="KW-1185">Reference proteome</keyword>
<dbReference type="InterPro" id="IPR003689">
    <property type="entry name" value="ZIP"/>
</dbReference>
<feature type="transmembrane region" description="Helical" evidence="6">
    <location>
        <begin position="91"/>
        <end position="109"/>
    </location>
</feature>
<feature type="transmembrane region" description="Helical" evidence="6">
    <location>
        <begin position="450"/>
        <end position="471"/>
    </location>
</feature>
<protein>
    <submittedName>
        <fullName evidence="7">Zinc-regulated transporter 3</fullName>
    </submittedName>
</protein>
<proteinExistence type="predicted"/>
<evidence type="ECO:0000313" key="7">
    <source>
        <dbReference type="EMBL" id="KAK1751767.1"/>
    </source>
</evidence>
<evidence type="ECO:0000256" key="2">
    <source>
        <dbReference type="ARBA" id="ARBA00022692"/>
    </source>
</evidence>
<comment type="subcellular location">
    <subcellularLocation>
        <location evidence="1">Membrane</location>
        <topology evidence="1">Multi-pass membrane protein</topology>
    </subcellularLocation>
</comment>
<accession>A0AAJ0F323</accession>
<feature type="region of interest" description="Disordered" evidence="5">
    <location>
        <begin position="279"/>
        <end position="322"/>
    </location>
</feature>
<evidence type="ECO:0000256" key="4">
    <source>
        <dbReference type="ARBA" id="ARBA00023136"/>
    </source>
</evidence>
<dbReference type="EMBL" id="MU839841">
    <property type="protein sequence ID" value="KAK1751767.1"/>
    <property type="molecule type" value="Genomic_DNA"/>
</dbReference>
<evidence type="ECO:0000256" key="5">
    <source>
        <dbReference type="SAM" id="MobiDB-lite"/>
    </source>
</evidence>
<gene>
    <name evidence="7" type="ORF">QBC47DRAFT_390979</name>
</gene>
<dbReference type="GO" id="GO:0016020">
    <property type="term" value="C:membrane"/>
    <property type="evidence" value="ECO:0007669"/>
    <property type="project" value="UniProtKB-SubCell"/>
</dbReference>